<evidence type="ECO:0000259" key="2">
    <source>
        <dbReference type="Pfam" id="PF00501"/>
    </source>
</evidence>
<dbReference type="EC" id="2.3.1.81" evidence="1"/>
<dbReference type="InterPro" id="IPR042099">
    <property type="entry name" value="ANL_N_sf"/>
</dbReference>
<dbReference type="SUPFAM" id="SSF56801">
    <property type="entry name" value="Acetyl-CoA synthetase-like"/>
    <property type="match status" value="1"/>
</dbReference>
<dbReference type="InterPro" id="IPR020845">
    <property type="entry name" value="AMP-binding_CS"/>
</dbReference>
<dbReference type="InterPro" id="IPR000873">
    <property type="entry name" value="AMP-dep_synth/lig_dom"/>
</dbReference>
<dbReference type="RefSeq" id="WP_285884287.1">
    <property type="nucleotide sequence ID" value="NZ_JARFYN010000082.1"/>
</dbReference>
<dbReference type="CDD" id="cd05930">
    <property type="entry name" value="A_NRPS"/>
    <property type="match status" value="1"/>
</dbReference>
<dbReference type="EMBL" id="JARFYN010000082">
    <property type="protein sequence ID" value="MDL2410424.1"/>
    <property type="molecule type" value="Genomic_DNA"/>
</dbReference>
<protein>
    <recommendedName>
        <fullName evidence="1">aminoglycoside N(3)-acetyltransferase</fullName>
        <ecNumber evidence="1">2.3.1.81</ecNumber>
    </recommendedName>
</protein>
<dbReference type="PANTHER" id="PTHR45527:SF1">
    <property type="entry name" value="FATTY ACID SYNTHASE"/>
    <property type="match status" value="1"/>
</dbReference>
<evidence type="ECO:0000256" key="1">
    <source>
        <dbReference type="ARBA" id="ARBA00012882"/>
    </source>
</evidence>
<dbReference type="Gene3D" id="3.40.50.12780">
    <property type="entry name" value="N-terminal domain of ligase-like"/>
    <property type="match status" value="1"/>
</dbReference>
<sequence>MTASRKYALTPTLSGLRRPLRFGNDNIADVIAKTLHKFPAKTAVRTKDGDVTYGELATLASRLKERFEAIGVRPGDAAVVKLPRSIDLVTAILATQILGIAFVPVDPSESDERVGYILSKTNAIAIVSHDSNGSLCVKRTHLRGGKSRFTNIAYIMHTSGSTGRPKAVPVSQAALLNLIDWYIDMIDFSERVSIAQLSRPTFDFSIPEFIVPFATGGTIVLPSTQLGAQIVQTTEFLIQSGTNVIQMVPTLLRCFLGTLERLPDMAERFTHLKYVISGGEPLPDSVRRRFYSILPNATLVNSYGPTECCVAVNYYYCPRGEADLPMFTGQPACNIDFFVLDENQCNVGLEAEGELWVGGAQTSESYIADECQSKLHFMPHVTTNGKQVLYRTGDYVVASDEHGLRMLGRKDDQIKYRGVRLEKGEITSAIDRTGLCADSAVILLDRDDDTGQDLVCIVTPANADVDQLRRRLSKALPNDRVPRLVVPLDILPFTSNGKLDQRALERTAKKALQATVKDAAPHTEKATASPLNHLLLAINAVTGKWVSPSLKVQKLDIDSLKFLELQVKLAEIGLMFNKDVYLEQNSTIEHWARELQPVDRSVFQAGAVRKGEHAAEFRDGLEQIINCIETQTPSIVVLHSSLAAIRNLTPSDVASILLQAIERLATSSTIIIPAFTLSYCDTRQFHFTETKSETGVLADLVMRELSGGRTKHPAYSMVVTGPKTRELCDAEWWQRTPFGDDSIFEFISRAGGFVMGLGTSVATHVHRCEMLARVPYMKTINIDGLVDFGTGPLRVSSSVYVRDIAERPEYRYLARDVARDIRELKDVTRDFELAGTYARLVAVRDMEAVLVRAMRVEPYGFLREEAREEAQRAYPISQRVA</sequence>
<dbReference type="InterPro" id="IPR003679">
    <property type="entry name" value="Amioglycoside_AcTrfase"/>
</dbReference>
<dbReference type="Pfam" id="PF02522">
    <property type="entry name" value="Antibiotic_NAT"/>
    <property type="match status" value="1"/>
</dbReference>
<dbReference type="PANTHER" id="PTHR45527">
    <property type="entry name" value="NONRIBOSOMAL PEPTIDE SYNTHETASE"/>
    <property type="match status" value="1"/>
</dbReference>
<dbReference type="SUPFAM" id="SSF110710">
    <property type="entry name" value="TTHA0583/YokD-like"/>
    <property type="match status" value="1"/>
</dbReference>
<keyword evidence="4" id="KW-1185">Reference proteome</keyword>
<dbReference type="Proteomes" id="UP001172630">
    <property type="component" value="Unassembled WGS sequence"/>
</dbReference>
<organism evidence="3 4">
    <name type="scientific">Rhizobium calliandrae</name>
    <dbReference type="NCBI Taxonomy" id="1312182"/>
    <lineage>
        <taxon>Bacteria</taxon>
        <taxon>Pseudomonadati</taxon>
        <taxon>Pseudomonadota</taxon>
        <taxon>Alphaproteobacteria</taxon>
        <taxon>Hyphomicrobiales</taxon>
        <taxon>Rhizobiaceae</taxon>
        <taxon>Rhizobium/Agrobacterium group</taxon>
        <taxon>Rhizobium</taxon>
    </lineage>
</organism>
<dbReference type="Gene3D" id="3.30.300.30">
    <property type="match status" value="1"/>
</dbReference>
<gene>
    <name evidence="3" type="ORF">PY650_33515</name>
</gene>
<accession>A0ABT7KP89</accession>
<evidence type="ECO:0000313" key="4">
    <source>
        <dbReference type="Proteomes" id="UP001172630"/>
    </source>
</evidence>
<proteinExistence type="predicted"/>
<feature type="domain" description="AMP-dependent synthetase/ligase" evidence="2">
    <location>
        <begin position="33"/>
        <end position="366"/>
    </location>
</feature>
<reference evidence="3" key="1">
    <citation type="submission" date="2023-06" db="EMBL/GenBank/DDBJ databases">
        <title>Phylogenetic Diversity of Rhizobium strains.</title>
        <authorList>
            <person name="Moura F.T."/>
            <person name="Helene L.C.F."/>
            <person name="Hungria M."/>
        </authorList>
    </citation>
    <scope>NUCLEOTIDE SEQUENCE</scope>
    <source>
        <strain evidence="3">CCGE524</strain>
    </source>
</reference>
<name>A0ABT7KP89_9HYPH</name>
<dbReference type="Pfam" id="PF00501">
    <property type="entry name" value="AMP-binding"/>
    <property type="match status" value="1"/>
</dbReference>
<evidence type="ECO:0000313" key="3">
    <source>
        <dbReference type="EMBL" id="MDL2410424.1"/>
    </source>
</evidence>
<dbReference type="InterPro" id="IPR028345">
    <property type="entry name" value="Antibiotic_NAT-like"/>
</dbReference>
<dbReference type="InterPro" id="IPR045851">
    <property type="entry name" value="AMP-bd_C_sf"/>
</dbReference>
<dbReference type="PROSITE" id="PS00455">
    <property type="entry name" value="AMP_BINDING"/>
    <property type="match status" value="1"/>
</dbReference>
<comment type="caution">
    <text evidence="3">The sequence shown here is derived from an EMBL/GenBank/DDBJ whole genome shotgun (WGS) entry which is preliminary data.</text>
</comment>